<comment type="subunit">
    <text evidence="6">Homodimer.</text>
</comment>
<keyword evidence="3 6" id="KW-0560">Oxidoreductase</keyword>
<feature type="binding site" evidence="6">
    <location>
        <begin position="93"/>
        <end position="96"/>
    </location>
    <ligand>
        <name>FMN</name>
        <dbReference type="ChEBI" id="CHEBI:58210"/>
    </ligand>
</feature>
<dbReference type="RefSeq" id="WP_034241632.1">
    <property type="nucleotide sequence ID" value="NZ_AQRA01000004.1"/>
</dbReference>
<evidence type="ECO:0000256" key="3">
    <source>
        <dbReference type="ARBA" id="ARBA00023002"/>
    </source>
</evidence>
<sequence length="201" mass="22421">MKKTLVVSYAPRKGSYTKELVDEFIKLADSKTEITFLDLVASPPDLLLDDNLNLILYGGQPEYTAEEKERLSNHFQLIQQVLDADNIVLASPMYNFSLPATVKAWIDTIVVIDKTFAVTEDGGYKGLCEGKKALILAVAGGDYAEETVQEYFSPTIKRNFEFMGIPSEQISAFGVTQYQEKVGTIIATAKTEISKVVEQWY</sequence>
<comment type="caution">
    <text evidence="8">The sequence shown here is derived from an EMBL/GenBank/DDBJ whole genome shotgun (WGS) entry which is preliminary data.</text>
</comment>
<evidence type="ECO:0000256" key="1">
    <source>
        <dbReference type="ARBA" id="ARBA00022630"/>
    </source>
</evidence>
<evidence type="ECO:0000256" key="2">
    <source>
        <dbReference type="ARBA" id="ARBA00022643"/>
    </source>
</evidence>
<dbReference type="PANTHER" id="PTHR43741:SF4">
    <property type="entry name" value="FMN-DEPENDENT NADH:QUINONE OXIDOREDUCTASE"/>
    <property type="match status" value="1"/>
</dbReference>
<dbReference type="InterPro" id="IPR003680">
    <property type="entry name" value="Flavodoxin_fold"/>
</dbReference>
<comment type="function">
    <text evidence="6">Also exhibits azoreductase activity. Catalyzes the reductive cleavage of the azo bond in aromatic azo compounds to the corresponding amines.</text>
</comment>
<dbReference type="GO" id="GO:0009055">
    <property type="term" value="F:electron transfer activity"/>
    <property type="evidence" value="ECO:0007669"/>
    <property type="project" value="UniProtKB-UniRule"/>
</dbReference>
<dbReference type="InterPro" id="IPR029039">
    <property type="entry name" value="Flavoprotein-like_sf"/>
</dbReference>
<evidence type="ECO:0000313" key="8">
    <source>
        <dbReference type="EMBL" id="EZH74109.1"/>
    </source>
</evidence>
<dbReference type="PANTHER" id="PTHR43741">
    <property type="entry name" value="FMN-DEPENDENT NADH-AZOREDUCTASE 1"/>
    <property type="match status" value="1"/>
</dbReference>
<keyword evidence="2 6" id="KW-0288">FMN</keyword>
<keyword evidence="9" id="KW-1185">Reference proteome</keyword>
<dbReference type="SUPFAM" id="SSF52218">
    <property type="entry name" value="Flavoproteins"/>
    <property type="match status" value="1"/>
</dbReference>
<dbReference type="OrthoDB" id="9805013at2"/>
<dbReference type="EMBL" id="AQRA01000004">
    <property type="protein sequence ID" value="EZH74109.1"/>
    <property type="molecule type" value="Genomic_DNA"/>
</dbReference>
<dbReference type="EC" id="1.6.5.-" evidence="6"/>
<protein>
    <recommendedName>
        <fullName evidence="6">FMN dependent NADH:quinone oxidoreductase</fullName>
        <ecNumber evidence="6">1.6.5.-</ecNumber>
    </recommendedName>
    <alternativeName>
        <fullName evidence="6">Azo-dye reductase</fullName>
    </alternativeName>
    <alternativeName>
        <fullName evidence="6">FMN-dependent NADH-azo compound oxidoreductase</fullName>
    </alternativeName>
    <alternativeName>
        <fullName evidence="6">FMN-dependent NADH-azoreductase</fullName>
        <ecNumber evidence="6">1.7.1.17</ecNumber>
    </alternativeName>
</protein>
<dbReference type="eggNOG" id="COG1182">
    <property type="taxonomic scope" value="Bacteria"/>
</dbReference>
<evidence type="ECO:0000256" key="5">
    <source>
        <dbReference type="ARBA" id="ARBA00048542"/>
    </source>
</evidence>
<comment type="catalytic activity">
    <reaction evidence="6">
        <text>2 a quinone + NADH + H(+) = 2 a 1,4-benzosemiquinone + NAD(+)</text>
        <dbReference type="Rhea" id="RHEA:65952"/>
        <dbReference type="ChEBI" id="CHEBI:15378"/>
        <dbReference type="ChEBI" id="CHEBI:57540"/>
        <dbReference type="ChEBI" id="CHEBI:57945"/>
        <dbReference type="ChEBI" id="CHEBI:132124"/>
        <dbReference type="ChEBI" id="CHEBI:134225"/>
    </reaction>
</comment>
<dbReference type="HAMAP" id="MF_01216">
    <property type="entry name" value="Azoreductase_type1"/>
    <property type="match status" value="1"/>
</dbReference>
<dbReference type="InterPro" id="IPR050104">
    <property type="entry name" value="FMN-dep_NADH:Q_OxRdtase_AzoR1"/>
</dbReference>
<dbReference type="AlphaFoldDB" id="A0A023BW08"/>
<organism evidence="8 9">
    <name type="scientific">Aquimarina atlantica</name>
    <dbReference type="NCBI Taxonomy" id="1317122"/>
    <lineage>
        <taxon>Bacteria</taxon>
        <taxon>Pseudomonadati</taxon>
        <taxon>Bacteroidota</taxon>
        <taxon>Flavobacteriia</taxon>
        <taxon>Flavobacteriales</taxon>
        <taxon>Flavobacteriaceae</taxon>
        <taxon>Aquimarina</taxon>
    </lineage>
</organism>
<feature type="domain" description="Flavodoxin-like fold" evidence="7">
    <location>
        <begin position="2"/>
        <end position="195"/>
    </location>
</feature>
<dbReference type="Pfam" id="PF02525">
    <property type="entry name" value="Flavodoxin_2"/>
    <property type="match status" value="1"/>
</dbReference>
<proteinExistence type="inferred from homology"/>
<dbReference type="STRING" id="1317122.ATO12_14640"/>
<comment type="similarity">
    <text evidence="6">Belongs to the azoreductase type 1 family.</text>
</comment>
<comment type="caution">
    <text evidence="6">Lacks conserved residue(s) required for the propagation of feature annotation.</text>
</comment>
<dbReference type="GO" id="GO:0016652">
    <property type="term" value="F:oxidoreductase activity, acting on NAD(P)H as acceptor"/>
    <property type="evidence" value="ECO:0007669"/>
    <property type="project" value="UniProtKB-UniRule"/>
</dbReference>
<keyword evidence="1 6" id="KW-0285">Flavoprotein</keyword>
<dbReference type="GO" id="GO:0010181">
    <property type="term" value="F:FMN binding"/>
    <property type="evidence" value="ECO:0007669"/>
    <property type="project" value="UniProtKB-UniRule"/>
</dbReference>
<dbReference type="Proteomes" id="UP000023541">
    <property type="component" value="Unassembled WGS sequence"/>
</dbReference>
<evidence type="ECO:0000256" key="6">
    <source>
        <dbReference type="HAMAP-Rule" id="MF_01216"/>
    </source>
</evidence>
<evidence type="ECO:0000256" key="4">
    <source>
        <dbReference type="ARBA" id="ARBA00023027"/>
    </source>
</evidence>
<gene>
    <name evidence="6" type="primary">azoR</name>
    <name evidence="8" type="ORF">ATO12_14640</name>
</gene>
<dbReference type="EC" id="1.7.1.17" evidence="6"/>
<dbReference type="InterPro" id="IPR023048">
    <property type="entry name" value="NADH:quinone_OxRdtase_FMN_depd"/>
</dbReference>
<comment type="cofactor">
    <cofactor evidence="6">
        <name>FMN</name>
        <dbReference type="ChEBI" id="CHEBI:58210"/>
    </cofactor>
    <text evidence="6">Binds 1 FMN per subunit.</text>
</comment>
<comment type="catalytic activity">
    <reaction evidence="5">
        <text>N,N-dimethyl-1,4-phenylenediamine + anthranilate + 2 NAD(+) = 2-(4-dimethylaminophenyl)diazenylbenzoate + 2 NADH + 2 H(+)</text>
        <dbReference type="Rhea" id="RHEA:55872"/>
        <dbReference type="ChEBI" id="CHEBI:15378"/>
        <dbReference type="ChEBI" id="CHEBI:15783"/>
        <dbReference type="ChEBI" id="CHEBI:16567"/>
        <dbReference type="ChEBI" id="CHEBI:57540"/>
        <dbReference type="ChEBI" id="CHEBI:57945"/>
        <dbReference type="ChEBI" id="CHEBI:71579"/>
        <dbReference type="EC" id="1.7.1.17"/>
    </reaction>
    <physiologicalReaction direction="right-to-left" evidence="5">
        <dbReference type="Rhea" id="RHEA:55874"/>
    </physiologicalReaction>
</comment>
<evidence type="ECO:0000313" key="9">
    <source>
        <dbReference type="Proteomes" id="UP000023541"/>
    </source>
</evidence>
<reference evidence="8 9" key="1">
    <citation type="submission" date="2014-04" db="EMBL/GenBank/DDBJ databases">
        <title>Aquimarina sp. 22II-S11-z7 Genome Sequencing.</title>
        <authorList>
            <person name="Lai Q."/>
        </authorList>
    </citation>
    <scope>NUCLEOTIDE SEQUENCE [LARGE SCALE GENOMIC DNA]</scope>
    <source>
        <strain evidence="8 9">22II-S11-z7</strain>
    </source>
</reference>
<dbReference type="Gene3D" id="3.40.50.360">
    <property type="match status" value="1"/>
</dbReference>
<name>A0A023BW08_9FLAO</name>
<evidence type="ECO:0000259" key="7">
    <source>
        <dbReference type="Pfam" id="PF02525"/>
    </source>
</evidence>
<dbReference type="GO" id="GO:0016655">
    <property type="term" value="F:oxidoreductase activity, acting on NAD(P)H, quinone or similar compound as acceptor"/>
    <property type="evidence" value="ECO:0007669"/>
    <property type="project" value="InterPro"/>
</dbReference>
<keyword evidence="4 6" id="KW-0520">NAD</keyword>
<accession>A0A023BW08</accession>
<comment type="function">
    <text evidence="6">Quinone reductase that provides resistance to thiol-specific stress caused by electrophilic quinones.</text>
</comment>